<evidence type="ECO:0000313" key="3">
    <source>
        <dbReference type="EMBL" id="TGN17692.1"/>
    </source>
</evidence>
<sequence length="226" mass="25959">MKNRSFAEETLLTVYFILYSLIAALVIGFTDFSPGWKLFSLTALFHISFICLTKPLRWFVPFQIWKFLFPLSFLMVFPDWFLSDVLQVLVFPEDGFPKIGTVAGYMAGLWAIPLFILVYLGIKLEERSVSIIGTCFWVAFFSLLIFGSAEATMWILSSWYAQDVKMVGSVALYVLIPEMILGVTTYLAYQGFGTSHYLIRVGMGFLIMIFYLGNLSLFYLLFERIF</sequence>
<keyword evidence="1" id="KW-0472">Membrane</keyword>
<name>A0A4R9LUY1_9LEPT</name>
<reference evidence="3" key="1">
    <citation type="journal article" date="2019" name="PLoS Negl. Trop. Dis.">
        <title>Revisiting the worldwide diversity of Leptospira species in the environment.</title>
        <authorList>
            <person name="Vincent A.T."/>
            <person name="Schiettekatte O."/>
            <person name="Bourhy P."/>
            <person name="Veyrier F.J."/>
            <person name="Picardeau M."/>
        </authorList>
    </citation>
    <scope>NUCLEOTIDE SEQUENCE [LARGE SCALE GENOMIC DNA]</scope>
    <source>
        <strain evidence="3">201300427</strain>
    </source>
</reference>
<dbReference type="AlphaFoldDB" id="A0A4R9LUY1"/>
<feature type="domain" description="DUF6989" evidence="2">
    <location>
        <begin position="76"/>
        <end position="221"/>
    </location>
</feature>
<organism evidence="3 4">
    <name type="scientific">Leptospira idonii</name>
    <dbReference type="NCBI Taxonomy" id="1193500"/>
    <lineage>
        <taxon>Bacteria</taxon>
        <taxon>Pseudomonadati</taxon>
        <taxon>Spirochaetota</taxon>
        <taxon>Spirochaetia</taxon>
        <taxon>Leptospirales</taxon>
        <taxon>Leptospiraceae</taxon>
        <taxon>Leptospira</taxon>
    </lineage>
</organism>
<feature type="transmembrane region" description="Helical" evidence="1">
    <location>
        <begin position="129"/>
        <end position="149"/>
    </location>
</feature>
<keyword evidence="4" id="KW-1185">Reference proteome</keyword>
<dbReference type="Pfam" id="PF22497">
    <property type="entry name" value="DUF6989"/>
    <property type="match status" value="1"/>
</dbReference>
<evidence type="ECO:0000313" key="4">
    <source>
        <dbReference type="Proteomes" id="UP000298058"/>
    </source>
</evidence>
<accession>A0A4R9LUY1</accession>
<evidence type="ECO:0000256" key="1">
    <source>
        <dbReference type="SAM" id="Phobius"/>
    </source>
</evidence>
<protein>
    <recommendedName>
        <fullName evidence="2">DUF6989 domain-containing protein</fullName>
    </recommendedName>
</protein>
<dbReference type="OrthoDB" id="509480at2"/>
<dbReference type="RefSeq" id="WP_135761749.1">
    <property type="nucleotide sequence ID" value="NZ_RQHW01000065.1"/>
</dbReference>
<feature type="transmembrane region" description="Helical" evidence="1">
    <location>
        <begin position="35"/>
        <end position="52"/>
    </location>
</feature>
<keyword evidence="1" id="KW-1133">Transmembrane helix</keyword>
<keyword evidence="1" id="KW-0812">Transmembrane</keyword>
<gene>
    <name evidence="3" type="ORF">EHS15_16865</name>
</gene>
<dbReference type="InterPro" id="IPR054258">
    <property type="entry name" value="DUF6989"/>
</dbReference>
<feature type="transmembrane region" description="Helical" evidence="1">
    <location>
        <begin position="12"/>
        <end position="29"/>
    </location>
</feature>
<dbReference type="EMBL" id="RQHW01000065">
    <property type="protein sequence ID" value="TGN17692.1"/>
    <property type="molecule type" value="Genomic_DNA"/>
</dbReference>
<feature type="transmembrane region" description="Helical" evidence="1">
    <location>
        <begin position="169"/>
        <end position="189"/>
    </location>
</feature>
<feature type="transmembrane region" description="Helical" evidence="1">
    <location>
        <begin position="102"/>
        <end position="122"/>
    </location>
</feature>
<feature type="transmembrane region" description="Helical" evidence="1">
    <location>
        <begin position="64"/>
        <end position="82"/>
    </location>
</feature>
<comment type="caution">
    <text evidence="3">The sequence shown here is derived from an EMBL/GenBank/DDBJ whole genome shotgun (WGS) entry which is preliminary data.</text>
</comment>
<feature type="transmembrane region" description="Helical" evidence="1">
    <location>
        <begin position="201"/>
        <end position="222"/>
    </location>
</feature>
<evidence type="ECO:0000259" key="2">
    <source>
        <dbReference type="Pfam" id="PF22497"/>
    </source>
</evidence>
<dbReference type="Proteomes" id="UP000298058">
    <property type="component" value="Unassembled WGS sequence"/>
</dbReference>
<proteinExistence type="predicted"/>